<name>A0A1S3J5B8_LINAN</name>
<dbReference type="InterPro" id="IPR005749">
    <property type="entry name" value="Ribosomal_uL15_bac-type"/>
</dbReference>
<dbReference type="PANTHER" id="PTHR12934:SF11">
    <property type="entry name" value="LARGE RIBOSOMAL SUBUNIT PROTEIN UL15M"/>
    <property type="match status" value="1"/>
</dbReference>
<dbReference type="KEGG" id="lak:106169916"/>
<dbReference type="GO" id="GO:0006412">
    <property type="term" value="P:translation"/>
    <property type="evidence" value="ECO:0007669"/>
    <property type="project" value="InterPro"/>
</dbReference>
<evidence type="ECO:0000259" key="7">
    <source>
        <dbReference type="Pfam" id="PF00828"/>
    </source>
</evidence>
<dbReference type="OMA" id="EPGWLVN"/>
<dbReference type="SUPFAM" id="SSF52080">
    <property type="entry name" value="Ribosomal proteins L15p and L18e"/>
    <property type="match status" value="1"/>
</dbReference>
<dbReference type="AlphaFoldDB" id="A0A1S3J5B8"/>
<feature type="domain" description="Large ribosomal subunit protein uL15/eL18" evidence="7">
    <location>
        <begin position="96"/>
        <end position="174"/>
    </location>
</feature>
<evidence type="ECO:0000313" key="9">
    <source>
        <dbReference type="RefSeq" id="XP_013405039.1"/>
    </source>
</evidence>
<keyword evidence="8" id="KW-1185">Reference proteome</keyword>
<evidence type="ECO:0000256" key="6">
    <source>
        <dbReference type="SAM" id="MobiDB-lite"/>
    </source>
</evidence>
<proteinExistence type="inferred from homology"/>
<dbReference type="PANTHER" id="PTHR12934">
    <property type="entry name" value="50S RIBOSOMAL PROTEIN L15"/>
    <property type="match status" value="1"/>
</dbReference>
<evidence type="ECO:0000256" key="1">
    <source>
        <dbReference type="ARBA" id="ARBA00007320"/>
    </source>
</evidence>
<dbReference type="InterPro" id="IPR021131">
    <property type="entry name" value="Ribosomal_uL15/eL18"/>
</dbReference>
<gene>
    <name evidence="9" type="primary">LOC106169916</name>
</gene>
<protein>
    <recommendedName>
        <fullName evidence="4">Large ribosomal subunit protein uL15m</fullName>
    </recommendedName>
    <alternativeName>
        <fullName evidence="5">39S ribosomal protein L15, mitochondrial</fullName>
    </alternativeName>
</protein>
<evidence type="ECO:0000256" key="4">
    <source>
        <dbReference type="ARBA" id="ARBA00035299"/>
    </source>
</evidence>
<organism evidence="8 9">
    <name type="scientific">Lingula anatina</name>
    <name type="common">Brachiopod</name>
    <name type="synonym">Lingula unguis</name>
    <dbReference type="NCBI Taxonomy" id="7574"/>
    <lineage>
        <taxon>Eukaryota</taxon>
        <taxon>Metazoa</taxon>
        <taxon>Spiralia</taxon>
        <taxon>Lophotrochozoa</taxon>
        <taxon>Brachiopoda</taxon>
        <taxon>Linguliformea</taxon>
        <taxon>Lingulata</taxon>
        <taxon>Lingulida</taxon>
        <taxon>Linguloidea</taxon>
        <taxon>Lingulidae</taxon>
        <taxon>Lingula</taxon>
    </lineage>
</organism>
<feature type="compositionally biased region" description="Basic residues" evidence="6">
    <location>
        <begin position="32"/>
        <end position="42"/>
    </location>
</feature>
<evidence type="ECO:0000256" key="2">
    <source>
        <dbReference type="ARBA" id="ARBA00022980"/>
    </source>
</evidence>
<dbReference type="Pfam" id="PF00828">
    <property type="entry name" value="Ribosomal_L27A"/>
    <property type="match status" value="1"/>
</dbReference>
<reference evidence="9" key="1">
    <citation type="submission" date="2025-08" db="UniProtKB">
        <authorList>
            <consortium name="RefSeq"/>
        </authorList>
    </citation>
    <scope>IDENTIFICATION</scope>
    <source>
        <tissue evidence="9">Gonads</tissue>
    </source>
</reference>
<evidence type="ECO:0000256" key="5">
    <source>
        <dbReference type="ARBA" id="ARBA00035423"/>
    </source>
</evidence>
<keyword evidence="2 9" id="KW-0689">Ribosomal protein</keyword>
<dbReference type="InParanoid" id="A0A1S3J5B8"/>
<dbReference type="OrthoDB" id="361383at2759"/>
<dbReference type="FunCoup" id="A0A1S3J5B8">
    <property type="interactions" value="1406"/>
</dbReference>
<dbReference type="GeneID" id="106169916"/>
<evidence type="ECO:0000313" key="8">
    <source>
        <dbReference type="Proteomes" id="UP000085678"/>
    </source>
</evidence>
<evidence type="ECO:0000256" key="3">
    <source>
        <dbReference type="ARBA" id="ARBA00023274"/>
    </source>
</evidence>
<dbReference type="GO" id="GO:0003735">
    <property type="term" value="F:structural constituent of ribosome"/>
    <property type="evidence" value="ECO:0007669"/>
    <property type="project" value="InterPro"/>
</dbReference>
<dbReference type="InterPro" id="IPR030878">
    <property type="entry name" value="Ribosomal_uL15"/>
</dbReference>
<keyword evidence="3" id="KW-0687">Ribonucleoprotein</keyword>
<comment type="similarity">
    <text evidence="1">Belongs to the universal ribosomal protein uL15 family.</text>
</comment>
<dbReference type="HAMAP" id="MF_01341">
    <property type="entry name" value="Ribosomal_uL15"/>
    <property type="match status" value="1"/>
</dbReference>
<dbReference type="Proteomes" id="UP000085678">
    <property type="component" value="Unplaced"/>
</dbReference>
<dbReference type="InterPro" id="IPR036227">
    <property type="entry name" value="Ribosomal_uL15/eL18_sf"/>
</dbReference>
<accession>A0A1S3J5B8</accession>
<feature type="region of interest" description="Disordered" evidence="6">
    <location>
        <begin position="26"/>
        <end position="67"/>
    </location>
</feature>
<dbReference type="STRING" id="7574.A0A1S3J5B8"/>
<dbReference type="RefSeq" id="XP_013405039.1">
    <property type="nucleotide sequence ID" value="XM_013549585.2"/>
</dbReference>
<sequence>MANMWSGVEKAIRMIKKMPRVQITNVKDNTSKGRKSKMRRGQHGGDKCGRGNKGQGQRNNRPRLGFEGGNSPFYLRIPKEPYYKGHFLKKEYPPFSLLQLQRAIDLYRIDDSQPIDLAVLCNTKLYQMDVDLRHYGVHLTEEGFDLFQAQINIEVQWASEAAIAAVESRGGVITTRFYDPESLRALVNPVTFFKRGVPIPRCKLPPMELLDYYSDPKNRGYLSDPDLIKKERFELSQKYGYSLPEVPYNEMLLLRKDPRQVFYGLQPGWVVNLRDRVILKPKDPEIKQYYEDRLEAKSV</sequence>
<dbReference type="GO" id="GO:0005762">
    <property type="term" value="C:mitochondrial large ribosomal subunit"/>
    <property type="evidence" value="ECO:0007669"/>
    <property type="project" value="TreeGrafter"/>
</dbReference>